<evidence type="ECO:0000256" key="1">
    <source>
        <dbReference type="SAM" id="Phobius"/>
    </source>
</evidence>
<feature type="transmembrane region" description="Helical" evidence="1">
    <location>
        <begin position="269"/>
        <end position="291"/>
    </location>
</feature>
<dbReference type="InterPro" id="IPR045931">
    <property type="entry name" value="DUF6350"/>
</dbReference>
<proteinExistence type="predicted"/>
<dbReference type="RefSeq" id="WP_221026157.1">
    <property type="nucleotide sequence ID" value="NZ_JAIEZQ010000003.1"/>
</dbReference>
<dbReference type="Pfam" id="PF19877">
    <property type="entry name" value="DUF6350"/>
    <property type="match status" value="1"/>
</dbReference>
<keyword evidence="1" id="KW-0812">Transmembrane</keyword>
<name>A0ABS7RQM1_9ACTN</name>
<feature type="transmembrane region" description="Helical" evidence="1">
    <location>
        <begin position="297"/>
        <end position="318"/>
    </location>
</feature>
<sequence>MTDLLSTLTRRASAEADPGRPLTVTSAVAGAVSAGSVLLVCMALGLAGWFAADAGRYGDTRDAIRVGADAWLLGHGAHLALPSATVTVVPLGLAVLCGYVTYRLACWVGATSAVDDLRGVLTGATVLSGVYSLVAVVTAVLASHHQAEPGLGRAFVGGFVLSFLAGAAGIARGAGRGGLVRSALPGWASVVATGAFAVLLLMLAAGAVLVTAALLLDIGAAATVLSRLHTDGPGGLMYTLVGIAFVPNAVLLAGAYLLGPGFMVGTGTLVSPTVVVLGPVPAFPLLAALPGDGPTPWWTTGLLAVPVLLAAVAARLAVRRARVDRYDAAAALGLGSGVAGALLFTMVVLLAGGAAGPGRMADVGAFPLQTLLAGAVALGAGGLVGGVLACWRVRRAAAGDPSDGASTEQSRAD</sequence>
<gene>
    <name evidence="2" type="ORF">K1X13_16035</name>
</gene>
<feature type="transmembrane region" description="Helical" evidence="1">
    <location>
        <begin position="330"/>
        <end position="351"/>
    </location>
</feature>
<dbReference type="EMBL" id="JAIEZQ010000003">
    <property type="protein sequence ID" value="MBY9076343.1"/>
    <property type="molecule type" value="Genomic_DNA"/>
</dbReference>
<evidence type="ECO:0000313" key="2">
    <source>
        <dbReference type="EMBL" id="MBY9076343.1"/>
    </source>
</evidence>
<keyword evidence="1" id="KW-0472">Membrane</keyword>
<keyword evidence="1" id="KW-1133">Transmembrane helix</keyword>
<feature type="transmembrane region" description="Helical" evidence="1">
    <location>
        <begin position="27"/>
        <end position="51"/>
    </location>
</feature>
<feature type="transmembrane region" description="Helical" evidence="1">
    <location>
        <begin position="371"/>
        <end position="391"/>
    </location>
</feature>
<keyword evidence="3" id="KW-1185">Reference proteome</keyword>
<evidence type="ECO:0000313" key="3">
    <source>
        <dbReference type="Proteomes" id="UP000754710"/>
    </source>
</evidence>
<feature type="transmembrane region" description="Helical" evidence="1">
    <location>
        <begin position="236"/>
        <end position="257"/>
    </location>
</feature>
<dbReference type="Proteomes" id="UP000754710">
    <property type="component" value="Unassembled WGS sequence"/>
</dbReference>
<protein>
    <submittedName>
        <fullName evidence="2">DUF6350 family protein</fullName>
    </submittedName>
</protein>
<organism evidence="2 3">
    <name type="scientific">Nocardioides jiangsuensis</name>
    <dbReference type="NCBI Taxonomy" id="2866161"/>
    <lineage>
        <taxon>Bacteria</taxon>
        <taxon>Bacillati</taxon>
        <taxon>Actinomycetota</taxon>
        <taxon>Actinomycetes</taxon>
        <taxon>Propionibacteriales</taxon>
        <taxon>Nocardioidaceae</taxon>
        <taxon>Nocardioides</taxon>
    </lineage>
</organism>
<accession>A0ABS7RQM1</accession>
<reference evidence="2 3" key="1">
    <citation type="submission" date="2021-08" db="EMBL/GenBank/DDBJ databases">
        <title>Nocardioides bacterium WL0053 sp. nov., isolated from the sediment.</title>
        <authorList>
            <person name="Wang L."/>
            <person name="Zhang D."/>
            <person name="Zhang A."/>
        </authorList>
    </citation>
    <scope>NUCLEOTIDE SEQUENCE [LARGE SCALE GENOMIC DNA]</scope>
    <source>
        <strain evidence="2 3">WL0053</strain>
    </source>
</reference>
<feature type="transmembrane region" description="Helical" evidence="1">
    <location>
        <begin position="87"/>
        <end position="108"/>
    </location>
</feature>
<feature type="transmembrane region" description="Helical" evidence="1">
    <location>
        <begin position="187"/>
        <end position="216"/>
    </location>
</feature>
<feature type="transmembrane region" description="Helical" evidence="1">
    <location>
        <begin position="120"/>
        <end position="142"/>
    </location>
</feature>
<feature type="transmembrane region" description="Helical" evidence="1">
    <location>
        <begin position="154"/>
        <end position="175"/>
    </location>
</feature>
<comment type="caution">
    <text evidence="2">The sequence shown here is derived from an EMBL/GenBank/DDBJ whole genome shotgun (WGS) entry which is preliminary data.</text>
</comment>